<name>A0A349GFZ2_9GAMM</name>
<dbReference type="InterPro" id="IPR039126">
    <property type="entry name" value="GGACT"/>
</dbReference>
<comment type="similarity">
    <text evidence="1 3">Belongs to the gamma-glutamylcyclotransferase family.</text>
</comment>
<dbReference type="PANTHER" id="PTHR12510:SF4">
    <property type="entry name" value="GAMMA-GLUTAMYLAMINECYCLOTRANSFERASE"/>
    <property type="match status" value="1"/>
</dbReference>
<evidence type="ECO:0000256" key="3">
    <source>
        <dbReference type="RuleBase" id="RU367036"/>
    </source>
</evidence>
<dbReference type="InterPro" id="IPR013024">
    <property type="entry name" value="GGCT-like"/>
</dbReference>
<evidence type="ECO:0000313" key="5">
    <source>
        <dbReference type="EMBL" id="HBC33240.1"/>
    </source>
</evidence>
<dbReference type="Pfam" id="PF06094">
    <property type="entry name" value="GGACT"/>
    <property type="match status" value="1"/>
</dbReference>
<protein>
    <recommendedName>
        <fullName evidence="3">Gamma-glutamylcyclotransferase family protein</fullName>
    </recommendedName>
</protein>
<comment type="caution">
    <text evidence="5">The sequence shown here is derived from an EMBL/GenBank/DDBJ whole genome shotgun (WGS) entry which is preliminary data.</text>
</comment>
<dbReference type="InterPro" id="IPR009288">
    <property type="entry name" value="AIG2-like_dom"/>
</dbReference>
<dbReference type="Gene3D" id="3.10.490.10">
    <property type="entry name" value="Gamma-glutamyl cyclotransferase-like"/>
    <property type="match status" value="1"/>
</dbReference>
<reference evidence="5 6" key="1">
    <citation type="journal article" date="2018" name="Nat. Biotechnol.">
        <title>A standardized bacterial taxonomy based on genome phylogeny substantially revises the tree of life.</title>
        <authorList>
            <person name="Parks D.H."/>
            <person name="Chuvochina M."/>
            <person name="Waite D.W."/>
            <person name="Rinke C."/>
            <person name="Skarshewski A."/>
            <person name="Chaumeil P.A."/>
            <person name="Hugenholtz P."/>
        </authorList>
    </citation>
    <scope>NUCLEOTIDE SEQUENCE [LARGE SCALE GENOMIC DNA]</scope>
    <source>
        <strain evidence="5">UBA9380</strain>
    </source>
</reference>
<dbReference type="CDD" id="cd06661">
    <property type="entry name" value="GGCT_like"/>
    <property type="match status" value="1"/>
</dbReference>
<proteinExistence type="inferred from homology"/>
<dbReference type="EMBL" id="DNNA01000043">
    <property type="protein sequence ID" value="HBC33240.1"/>
    <property type="molecule type" value="Genomic_DNA"/>
</dbReference>
<sequence>MKHLVAVYGTLKRGRNNSHILRGARFVGTDWMPELSLYHLGPYPGAIEEPSPGVRVEVYAVTDTMLKTLDELEDFFPERPQSSLYIRQTMDTRHGSAWVYIYNRPVKTIQRLRSGSW</sequence>
<evidence type="ECO:0000259" key="4">
    <source>
        <dbReference type="Pfam" id="PF06094"/>
    </source>
</evidence>
<feature type="domain" description="Gamma-glutamylcyclotransferase AIG2-like" evidence="4">
    <location>
        <begin position="5"/>
        <end position="117"/>
    </location>
</feature>
<evidence type="ECO:0000256" key="1">
    <source>
        <dbReference type="ARBA" id="ARBA00008861"/>
    </source>
</evidence>
<evidence type="ECO:0000313" key="6">
    <source>
        <dbReference type="Proteomes" id="UP000263489"/>
    </source>
</evidence>
<dbReference type="AlphaFoldDB" id="A0A349GFZ2"/>
<gene>
    <name evidence="5" type="ORF">DC045_02705</name>
</gene>
<dbReference type="PANTHER" id="PTHR12510">
    <property type="entry name" value="TROPONIN C-AKIN-1 PROTEIN"/>
    <property type="match status" value="1"/>
</dbReference>
<feature type="active site" description="Proton acceptor" evidence="2">
    <location>
        <position position="73"/>
    </location>
</feature>
<dbReference type="RefSeq" id="WP_008176007.1">
    <property type="nucleotide sequence ID" value="NZ_JAHWRS010000003.1"/>
</dbReference>
<accession>A0A349GFZ2</accession>
<keyword evidence="5" id="KW-0808">Transferase</keyword>
<dbReference type="GO" id="GO:0016740">
    <property type="term" value="F:transferase activity"/>
    <property type="evidence" value="ECO:0007669"/>
    <property type="project" value="UniProtKB-KW"/>
</dbReference>
<dbReference type="SUPFAM" id="SSF110857">
    <property type="entry name" value="Gamma-glutamyl cyclotransferase-like"/>
    <property type="match status" value="1"/>
</dbReference>
<dbReference type="GO" id="GO:0005829">
    <property type="term" value="C:cytosol"/>
    <property type="evidence" value="ECO:0007669"/>
    <property type="project" value="TreeGrafter"/>
</dbReference>
<dbReference type="GO" id="GO:0061929">
    <property type="term" value="F:gamma-glutamylaminecyclotransferase activity"/>
    <property type="evidence" value="ECO:0007669"/>
    <property type="project" value="InterPro"/>
</dbReference>
<evidence type="ECO:0000256" key="2">
    <source>
        <dbReference type="PIRSR" id="PIRSR639126-1"/>
    </source>
</evidence>
<organism evidence="5 6">
    <name type="scientific">Marinobacter adhaerens</name>
    <dbReference type="NCBI Taxonomy" id="1033846"/>
    <lineage>
        <taxon>Bacteria</taxon>
        <taxon>Pseudomonadati</taxon>
        <taxon>Pseudomonadota</taxon>
        <taxon>Gammaproteobacteria</taxon>
        <taxon>Pseudomonadales</taxon>
        <taxon>Marinobacteraceae</taxon>
        <taxon>Marinobacter</taxon>
    </lineage>
</organism>
<dbReference type="Proteomes" id="UP000263489">
    <property type="component" value="Unassembled WGS sequence"/>
</dbReference>
<dbReference type="InterPro" id="IPR036568">
    <property type="entry name" value="GGCT-like_sf"/>
</dbReference>